<sequence length="167" mass="17988">MLVKLIADLLNNSDVQQQFSRDPPGVMDSYELSPGARQALEHGDRQRLLELIGQEISQSALFGALWSKPGGIVIHSVSPTTGEAGTQFELTITGDYFASTAFVTLQRENGNYLAQTLRVTQPDAQGSTLTARLNLPVGASPGVYSVTVSNPSAWFSILDNCFTVVTK</sequence>
<gene>
    <name evidence="2" type="ORF">BON30_29840</name>
</gene>
<dbReference type="OrthoDB" id="9872321at2"/>
<comment type="caution">
    <text evidence="2">The sequence shown here is derived from an EMBL/GenBank/DDBJ whole genome shotgun (WGS) entry which is preliminary data.</text>
</comment>
<reference evidence="2 3" key="2">
    <citation type="submission" date="2016-12" db="EMBL/GenBank/DDBJ databases">
        <title>Draft Genome Sequence of Cystobacter ferrugineus Strain Cbfe23.</title>
        <authorList>
            <person name="Akbar S."/>
            <person name="Dowd S.E."/>
            <person name="Stevens D.C."/>
        </authorList>
    </citation>
    <scope>NUCLEOTIDE SEQUENCE [LARGE SCALE GENOMIC DNA]</scope>
    <source>
        <strain evidence="2 3">Cbfe23</strain>
    </source>
</reference>
<evidence type="ECO:0000259" key="1">
    <source>
        <dbReference type="Pfam" id="PF01833"/>
    </source>
</evidence>
<reference evidence="3" key="1">
    <citation type="submission" date="2016-11" db="EMBL/GenBank/DDBJ databases">
        <authorList>
            <person name="Shukria A."/>
            <person name="Stevens D.C."/>
        </authorList>
    </citation>
    <scope>NUCLEOTIDE SEQUENCE [LARGE SCALE GENOMIC DNA]</scope>
    <source>
        <strain evidence="3">Cbfe23</strain>
    </source>
</reference>
<dbReference type="STRING" id="83449.BON30_29840"/>
<accession>A0A1L9B5E7</accession>
<dbReference type="Gene3D" id="2.60.40.10">
    <property type="entry name" value="Immunoglobulins"/>
    <property type="match status" value="1"/>
</dbReference>
<evidence type="ECO:0000313" key="3">
    <source>
        <dbReference type="Proteomes" id="UP000182229"/>
    </source>
</evidence>
<organism evidence="2 3">
    <name type="scientific">Cystobacter ferrugineus</name>
    <dbReference type="NCBI Taxonomy" id="83449"/>
    <lineage>
        <taxon>Bacteria</taxon>
        <taxon>Pseudomonadati</taxon>
        <taxon>Myxococcota</taxon>
        <taxon>Myxococcia</taxon>
        <taxon>Myxococcales</taxon>
        <taxon>Cystobacterineae</taxon>
        <taxon>Archangiaceae</taxon>
        <taxon>Cystobacter</taxon>
    </lineage>
</organism>
<keyword evidence="3" id="KW-1185">Reference proteome</keyword>
<feature type="domain" description="IPT/TIG" evidence="1">
    <location>
        <begin position="73"/>
        <end position="152"/>
    </location>
</feature>
<dbReference type="EMBL" id="MPIN01000008">
    <property type="protein sequence ID" value="OJH37478.1"/>
    <property type="molecule type" value="Genomic_DNA"/>
</dbReference>
<proteinExistence type="predicted"/>
<protein>
    <recommendedName>
        <fullName evidence="1">IPT/TIG domain-containing protein</fullName>
    </recommendedName>
</protein>
<dbReference type="InterPro" id="IPR002909">
    <property type="entry name" value="IPT_dom"/>
</dbReference>
<evidence type="ECO:0000313" key="2">
    <source>
        <dbReference type="EMBL" id="OJH37478.1"/>
    </source>
</evidence>
<dbReference type="AlphaFoldDB" id="A0A1L9B5E7"/>
<dbReference type="RefSeq" id="WP_071901813.1">
    <property type="nucleotide sequence ID" value="NZ_MPIN01000008.1"/>
</dbReference>
<dbReference type="Pfam" id="PF01833">
    <property type="entry name" value="TIG"/>
    <property type="match status" value="1"/>
</dbReference>
<dbReference type="Proteomes" id="UP000182229">
    <property type="component" value="Unassembled WGS sequence"/>
</dbReference>
<name>A0A1L9B5E7_9BACT</name>
<dbReference type="InterPro" id="IPR013783">
    <property type="entry name" value="Ig-like_fold"/>
</dbReference>